<gene>
    <name evidence="1" type="ORF">S12H4_14220</name>
</gene>
<comment type="caution">
    <text evidence="1">The sequence shown here is derived from an EMBL/GenBank/DDBJ whole genome shotgun (WGS) entry which is preliminary data.</text>
</comment>
<dbReference type="AlphaFoldDB" id="X1SN24"/>
<sequence length="41" mass="4854">MQRLELHPKQKKSMAWVNLGSDTMLATEILKRIEKRVKSEE</sequence>
<protein>
    <submittedName>
        <fullName evidence="1">Uncharacterized protein</fullName>
    </submittedName>
</protein>
<reference evidence="1" key="1">
    <citation type="journal article" date="2014" name="Front. Microbiol.">
        <title>High frequency of phylogenetically diverse reductive dehalogenase-homologous genes in deep subseafloor sedimentary metagenomes.</title>
        <authorList>
            <person name="Kawai M."/>
            <person name="Futagami T."/>
            <person name="Toyoda A."/>
            <person name="Takaki Y."/>
            <person name="Nishi S."/>
            <person name="Hori S."/>
            <person name="Arai W."/>
            <person name="Tsubouchi T."/>
            <person name="Morono Y."/>
            <person name="Uchiyama I."/>
            <person name="Ito T."/>
            <person name="Fujiyama A."/>
            <person name="Inagaki F."/>
            <person name="Takami H."/>
        </authorList>
    </citation>
    <scope>NUCLEOTIDE SEQUENCE</scope>
    <source>
        <strain evidence="1">Expedition CK06-06</strain>
    </source>
</reference>
<evidence type="ECO:0000313" key="1">
    <source>
        <dbReference type="EMBL" id="GAI80531.1"/>
    </source>
</evidence>
<name>X1SN24_9ZZZZ</name>
<accession>X1SN24</accession>
<organism evidence="1">
    <name type="scientific">marine sediment metagenome</name>
    <dbReference type="NCBI Taxonomy" id="412755"/>
    <lineage>
        <taxon>unclassified sequences</taxon>
        <taxon>metagenomes</taxon>
        <taxon>ecological metagenomes</taxon>
    </lineage>
</organism>
<proteinExistence type="predicted"/>
<dbReference type="EMBL" id="BARW01006772">
    <property type="protein sequence ID" value="GAI80531.1"/>
    <property type="molecule type" value="Genomic_DNA"/>
</dbReference>